<dbReference type="GO" id="GO:0005829">
    <property type="term" value="C:cytosol"/>
    <property type="evidence" value="ECO:0007669"/>
    <property type="project" value="TreeGrafter"/>
</dbReference>
<dbReference type="FunFam" id="3.40.980.10:FF:000001">
    <property type="entry name" value="Molybdopterin molybdenumtransferase"/>
    <property type="match status" value="1"/>
</dbReference>
<name>A0AAD5UG55_9FUNG</name>
<protein>
    <recommendedName>
        <fullName evidence="6">MoaB/Mog domain-containing protein</fullName>
    </recommendedName>
</protein>
<comment type="catalytic activity">
    <reaction evidence="5">
        <text>adenylyl-molybdopterin + molybdate = Mo-molybdopterin + AMP + H(+)</text>
        <dbReference type="Rhea" id="RHEA:35047"/>
        <dbReference type="ChEBI" id="CHEBI:15378"/>
        <dbReference type="ChEBI" id="CHEBI:36264"/>
        <dbReference type="ChEBI" id="CHEBI:62727"/>
        <dbReference type="ChEBI" id="CHEBI:71302"/>
        <dbReference type="ChEBI" id="CHEBI:456215"/>
    </reaction>
</comment>
<dbReference type="GO" id="GO:0046872">
    <property type="term" value="F:metal ion binding"/>
    <property type="evidence" value="ECO:0007669"/>
    <property type="project" value="UniProtKB-UniRule"/>
</dbReference>
<keyword evidence="5" id="KW-0460">Magnesium</keyword>
<evidence type="ECO:0000313" key="8">
    <source>
        <dbReference type="Proteomes" id="UP001210925"/>
    </source>
</evidence>
<comment type="cofactor">
    <cofactor evidence="5">
        <name>Mg(2+)</name>
        <dbReference type="ChEBI" id="CHEBI:18420"/>
    </cofactor>
</comment>
<keyword evidence="8" id="KW-1185">Reference proteome</keyword>
<evidence type="ECO:0000259" key="6">
    <source>
        <dbReference type="SMART" id="SM00852"/>
    </source>
</evidence>
<dbReference type="Gene3D" id="2.40.340.10">
    <property type="entry name" value="MoeA, C-terminal, domain IV"/>
    <property type="match status" value="1"/>
</dbReference>
<dbReference type="CDD" id="cd00887">
    <property type="entry name" value="MoeA"/>
    <property type="match status" value="1"/>
</dbReference>
<dbReference type="SUPFAM" id="SSF63867">
    <property type="entry name" value="MoeA C-terminal domain-like"/>
    <property type="match status" value="1"/>
</dbReference>
<dbReference type="GO" id="GO:0061599">
    <property type="term" value="F:molybdopterin molybdotransferase activity"/>
    <property type="evidence" value="ECO:0007669"/>
    <property type="project" value="UniProtKB-UniRule"/>
</dbReference>
<dbReference type="EMBL" id="JADGKB010000097">
    <property type="protein sequence ID" value="KAJ3253922.1"/>
    <property type="molecule type" value="Genomic_DNA"/>
</dbReference>
<dbReference type="InterPro" id="IPR036688">
    <property type="entry name" value="MoeA_C_domain_IV_sf"/>
</dbReference>
<dbReference type="PANTHER" id="PTHR10192">
    <property type="entry name" value="MOLYBDOPTERIN BIOSYNTHESIS PROTEIN"/>
    <property type="match status" value="1"/>
</dbReference>
<comment type="function">
    <text evidence="5">Catalyzes two steps in the biosynthesis of the molybdenum cofactor. In the first step, molybdopterin is adenylated. Subsequently, molybdate is inserted into adenylated molybdopterin and AMP is released.</text>
</comment>
<sequence>MKSIKFKVTVITVSDRVSRGEAIDKSGPAICEWLNSSGKFVVKRQVVVPDEPEELLQALNANLDVNLILTSGGTGFGVRDITPEVVKGFIEKEASGFTIAMITNSLQITPLAALSRPICGVKQNTLVITLPGSTKGALENIKALETVIPHALELISGEKNAGESFHKNIGVSHSCVHHHSAEKVEGILSNDPTASGSILLTIVTKRARISPFPMVEYADALQMVLDETEEISQVIKLPVNESLVGYTVAEDIFSKESVPAFRASIVDGYAVKSSRGTGVFKVQADIIAGHGTFNELQEGCIIRITTGAPVPTGADAVVMVEDTKLKSFDGDTELEVELSGKIIAGQNIRPIGSDLSVGELLLKKGQKVTSIGGEIGILASGGIKEILVVRKPVVAVLSTGNELFDISDTKELKFGAVRDANRPTLKAALASVGYKVIDLGIQSDEVDGLLALLKKGLEKADIVITTGGVSMGEKDLMKPILERYLQAKIHFGRVNLKPGKPTTFATLSSGNSKKNIFCLPGNPVSALVTFYLFVLPALKKMSGLENVKHTALKVKAPYAISLDSRPEFQRVVVKYNGQDWIATGTGNQISSRITSFLNANALLKLPSSKERKTIAAGELIDAYLLEI</sequence>
<evidence type="ECO:0000256" key="1">
    <source>
        <dbReference type="ARBA" id="ARBA00005046"/>
    </source>
</evidence>
<dbReference type="GO" id="GO:0005524">
    <property type="term" value="F:ATP binding"/>
    <property type="evidence" value="ECO:0007669"/>
    <property type="project" value="UniProtKB-UniRule"/>
</dbReference>
<reference evidence="7" key="1">
    <citation type="submission" date="2020-05" db="EMBL/GenBank/DDBJ databases">
        <title>Phylogenomic resolution of chytrid fungi.</title>
        <authorList>
            <person name="Stajich J.E."/>
            <person name="Amses K."/>
            <person name="Simmons R."/>
            <person name="Seto K."/>
            <person name="Myers J."/>
            <person name="Bonds A."/>
            <person name="Quandt C.A."/>
            <person name="Barry K."/>
            <person name="Liu P."/>
            <person name="Grigoriev I."/>
            <person name="Longcore J.E."/>
            <person name="James T.Y."/>
        </authorList>
    </citation>
    <scope>NUCLEOTIDE SEQUENCE</scope>
    <source>
        <strain evidence="7">PLAUS21</strain>
    </source>
</reference>
<dbReference type="PANTHER" id="PTHR10192:SF5">
    <property type="entry name" value="GEPHYRIN"/>
    <property type="match status" value="1"/>
</dbReference>
<dbReference type="Gene3D" id="2.170.190.11">
    <property type="entry name" value="Molybdopterin biosynthesis moea protein, domain 3"/>
    <property type="match status" value="1"/>
</dbReference>
<dbReference type="NCBIfam" id="NF045515">
    <property type="entry name" value="Glp_gephyrin"/>
    <property type="match status" value="1"/>
</dbReference>
<dbReference type="InterPro" id="IPR001453">
    <property type="entry name" value="MoaB/Mog_dom"/>
</dbReference>
<proteinExistence type="inferred from homology"/>
<keyword evidence="5" id="KW-0479">Metal-binding</keyword>
<dbReference type="Pfam" id="PF03454">
    <property type="entry name" value="MoeA_C"/>
    <property type="match status" value="1"/>
</dbReference>
<comment type="caution">
    <text evidence="7">The sequence shown here is derived from an EMBL/GenBank/DDBJ whole genome shotgun (WGS) entry which is preliminary data.</text>
</comment>
<accession>A0AAD5UG55</accession>
<dbReference type="Proteomes" id="UP001210925">
    <property type="component" value="Unassembled WGS sequence"/>
</dbReference>
<dbReference type="Gene3D" id="3.90.105.10">
    <property type="entry name" value="Molybdopterin biosynthesis moea protein, domain 2"/>
    <property type="match status" value="1"/>
</dbReference>
<dbReference type="SUPFAM" id="SSF53218">
    <property type="entry name" value="Molybdenum cofactor biosynthesis proteins"/>
    <property type="match status" value="2"/>
</dbReference>
<dbReference type="InterPro" id="IPR036425">
    <property type="entry name" value="MoaB/Mog-like_dom_sf"/>
</dbReference>
<evidence type="ECO:0000256" key="2">
    <source>
        <dbReference type="ARBA" id="ARBA00007589"/>
    </source>
</evidence>
<comment type="similarity">
    <text evidence="5">Belongs to the MoeA family.</text>
</comment>
<gene>
    <name evidence="7" type="ORF">HK103_007656</name>
</gene>
<keyword evidence="5" id="KW-0808">Transferase</keyword>
<evidence type="ECO:0000313" key="7">
    <source>
        <dbReference type="EMBL" id="KAJ3253922.1"/>
    </source>
</evidence>
<dbReference type="PROSITE" id="PS01079">
    <property type="entry name" value="MOCF_BIOSYNTHESIS_2"/>
    <property type="match status" value="1"/>
</dbReference>
<keyword evidence="5" id="KW-0500">Molybdenum</keyword>
<dbReference type="InterPro" id="IPR005110">
    <property type="entry name" value="MoeA_linker/N"/>
</dbReference>
<comment type="pathway">
    <text evidence="1 5">Cofactor biosynthesis; molybdopterin biosynthesis.</text>
</comment>
<feature type="domain" description="MoaB/Mog" evidence="6">
    <location>
        <begin position="9"/>
        <end position="151"/>
    </location>
</feature>
<dbReference type="NCBIfam" id="TIGR00177">
    <property type="entry name" value="molyb_syn"/>
    <property type="match status" value="2"/>
</dbReference>
<dbReference type="CDD" id="cd00886">
    <property type="entry name" value="MogA_MoaB"/>
    <property type="match status" value="1"/>
</dbReference>
<evidence type="ECO:0000256" key="3">
    <source>
        <dbReference type="ARBA" id="ARBA00008339"/>
    </source>
</evidence>
<comment type="similarity">
    <text evidence="3">In the C-terminal section; belongs to the MoeA family.</text>
</comment>
<dbReference type="InterPro" id="IPR005111">
    <property type="entry name" value="MoeA_C_domain_IV"/>
</dbReference>
<dbReference type="GO" id="GO:0061598">
    <property type="term" value="F:molybdopterin adenylyltransferase activity"/>
    <property type="evidence" value="ECO:0007669"/>
    <property type="project" value="UniProtKB-UniRule"/>
</dbReference>
<dbReference type="InterPro" id="IPR036135">
    <property type="entry name" value="MoeA_linker/N_sf"/>
</dbReference>
<evidence type="ECO:0000256" key="4">
    <source>
        <dbReference type="ARBA" id="ARBA00023150"/>
    </source>
</evidence>
<dbReference type="SMART" id="SM00852">
    <property type="entry name" value="MoCF_biosynth"/>
    <property type="match status" value="2"/>
</dbReference>
<dbReference type="GO" id="GO:0006777">
    <property type="term" value="P:Mo-molybdopterin cofactor biosynthetic process"/>
    <property type="evidence" value="ECO:0007669"/>
    <property type="project" value="UniProtKB-UniRule"/>
</dbReference>
<dbReference type="Gene3D" id="3.40.980.10">
    <property type="entry name" value="MoaB/Mog-like domain"/>
    <property type="match status" value="2"/>
</dbReference>
<dbReference type="AlphaFoldDB" id="A0AAD5UG55"/>
<dbReference type="SUPFAM" id="SSF63882">
    <property type="entry name" value="MoeA N-terminal region -like"/>
    <property type="match status" value="1"/>
</dbReference>
<feature type="domain" description="MoaB/Mog" evidence="6">
    <location>
        <begin position="395"/>
        <end position="540"/>
    </location>
</feature>
<keyword evidence="4 5" id="KW-0501">Molybdenum cofactor biosynthesis</keyword>
<evidence type="ECO:0000256" key="5">
    <source>
        <dbReference type="RuleBase" id="RU365090"/>
    </source>
</evidence>
<dbReference type="Pfam" id="PF00994">
    <property type="entry name" value="MoCF_biosynth"/>
    <property type="match status" value="2"/>
</dbReference>
<dbReference type="Pfam" id="PF03453">
    <property type="entry name" value="MoeA_N"/>
    <property type="match status" value="1"/>
</dbReference>
<dbReference type="InterPro" id="IPR008284">
    <property type="entry name" value="MoCF_biosynth_CS"/>
</dbReference>
<organism evidence="7 8">
    <name type="scientific">Boothiomyces macroporosus</name>
    <dbReference type="NCBI Taxonomy" id="261099"/>
    <lineage>
        <taxon>Eukaryota</taxon>
        <taxon>Fungi</taxon>
        <taxon>Fungi incertae sedis</taxon>
        <taxon>Chytridiomycota</taxon>
        <taxon>Chytridiomycota incertae sedis</taxon>
        <taxon>Chytridiomycetes</taxon>
        <taxon>Rhizophydiales</taxon>
        <taxon>Terramycetaceae</taxon>
        <taxon>Boothiomyces</taxon>
    </lineage>
</organism>
<dbReference type="InterPro" id="IPR038987">
    <property type="entry name" value="MoeA-like"/>
</dbReference>
<comment type="similarity">
    <text evidence="2">In the N-terminal section; belongs to the MoaB/Mog family.</text>
</comment>
<dbReference type="FunFam" id="2.170.190.11:FF:000001">
    <property type="entry name" value="Molybdopterin molybdenumtransferase"/>
    <property type="match status" value="1"/>
</dbReference>
<comment type="catalytic activity">
    <reaction evidence="5">
        <text>molybdopterin + ATP + H(+) = adenylyl-molybdopterin + diphosphate</text>
        <dbReference type="Rhea" id="RHEA:31331"/>
        <dbReference type="ChEBI" id="CHEBI:15378"/>
        <dbReference type="ChEBI" id="CHEBI:30616"/>
        <dbReference type="ChEBI" id="CHEBI:33019"/>
        <dbReference type="ChEBI" id="CHEBI:58698"/>
        <dbReference type="ChEBI" id="CHEBI:62727"/>
    </reaction>
</comment>